<keyword evidence="5" id="KW-0479">Metal-binding</keyword>
<dbReference type="FunFam" id="3.20.20.140:FF:000022">
    <property type="entry name" value="Guanine deaminase"/>
    <property type="match status" value="1"/>
</dbReference>
<dbReference type="InterPro" id="IPR051607">
    <property type="entry name" value="Metallo-dep_hydrolases"/>
</dbReference>
<dbReference type="AlphaFoldDB" id="A0A9P8AH83"/>
<dbReference type="GO" id="GO:0046098">
    <property type="term" value="P:guanine metabolic process"/>
    <property type="evidence" value="ECO:0007669"/>
    <property type="project" value="TreeGrafter"/>
</dbReference>
<dbReference type="OrthoDB" id="194468at2759"/>
<feature type="domain" description="Amidohydrolase-related" evidence="12">
    <location>
        <begin position="148"/>
        <end position="531"/>
    </location>
</feature>
<dbReference type="InterPro" id="IPR011059">
    <property type="entry name" value="Metal-dep_hydrolase_composite"/>
</dbReference>
<evidence type="ECO:0000256" key="10">
    <source>
        <dbReference type="ARBA" id="ARBA00069860"/>
    </source>
</evidence>
<dbReference type="GO" id="GO:0008270">
    <property type="term" value="F:zinc ion binding"/>
    <property type="evidence" value="ECO:0007669"/>
    <property type="project" value="TreeGrafter"/>
</dbReference>
<reference evidence="13" key="1">
    <citation type="submission" date="2021-03" db="EMBL/GenBank/DDBJ databases">
        <authorList>
            <person name="Palmer J.M."/>
        </authorList>
    </citation>
    <scope>NUCLEOTIDE SEQUENCE</scope>
    <source>
        <strain evidence="13">ARV_011</strain>
    </source>
</reference>
<name>A0A9P8AH83_9ASCO</name>
<dbReference type="SUPFAM" id="SSF51556">
    <property type="entry name" value="Metallo-dependent hydrolases"/>
    <property type="match status" value="1"/>
</dbReference>
<evidence type="ECO:0000256" key="4">
    <source>
        <dbReference type="ARBA" id="ARBA00012781"/>
    </source>
</evidence>
<comment type="catalytic activity">
    <reaction evidence="8">
        <text>guanine + H2O + H(+) = xanthine + NH4(+)</text>
        <dbReference type="Rhea" id="RHEA:14665"/>
        <dbReference type="ChEBI" id="CHEBI:15377"/>
        <dbReference type="ChEBI" id="CHEBI:15378"/>
        <dbReference type="ChEBI" id="CHEBI:16235"/>
        <dbReference type="ChEBI" id="CHEBI:17712"/>
        <dbReference type="ChEBI" id="CHEBI:28938"/>
        <dbReference type="EC" id="3.5.4.3"/>
    </reaction>
</comment>
<evidence type="ECO:0000256" key="11">
    <source>
        <dbReference type="ARBA" id="ARBA00083147"/>
    </source>
</evidence>
<protein>
    <recommendedName>
        <fullName evidence="10">Probable guanine deaminase</fullName>
        <ecNumber evidence="4">3.5.4.3</ecNumber>
    </recommendedName>
    <alternativeName>
        <fullName evidence="11">Guanine aminohydrolase</fullName>
    </alternativeName>
</protein>
<accession>A0A9P8AH83</accession>
<dbReference type="Pfam" id="PF01979">
    <property type="entry name" value="Amidohydro_1"/>
    <property type="match status" value="1"/>
</dbReference>
<comment type="similarity">
    <text evidence="3">Belongs to the metallo-dependent hydrolases superfamily. ATZ/TRZ family.</text>
</comment>
<evidence type="ECO:0000256" key="7">
    <source>
        <dbReference type="ARBA" id="ARBA00022833"/>
    </source>
</evidence>
<dbReference type="InterPro" id="IPR032466">
    <property type="entry name" value="Metal_Hydrolase"/>
</dbReference>
<evidence type="ECO:0000259" key="12">
    <source>
        <dbReference type="Pfam" id="PF01979"/>
    </source>
</evidence>
<dbReference type="Proteomes" id="UP000790833">
    <property type="component" value="Unassembled WGS sequence"/>
</dbReference>
<dbReference type="PANTHER" id="PTHR11271">
    <property type="entry name" value="GUANINE DEAMINASE"/>
    <property type="match status" value="1"/>
</dbReference>
<keyword evidence="6" id="KW-0378">Hydrolase</keyword>
<dbReference type="InterPro" id="IPR006680">
    <property type="entry name" value="Amidohydro-rel"/>
</dbReference>
<comment type="caution">
    <text evidence="13">The sequence shown here is derived from an EMBL/GenBank/DDBJ whole genome shotgun (WGS) entry which is preliminary data.</text>
</comment>
<evidence type="ECO:0000256" key="5">
    <source>
        <dbReference type="ARBA" id="ARBA00022723"/>
    </source>
</evidence>
<evidence type="ECO:0000256" key="9">
    <source>
        <dbReference type="ARBA" id="ARBA00056079"/>
    </source>
</evidence>
<comment type="function">
    <text evidence="9">Catalyzes the hydrolytic deamination of guanine, producing xanthine and ammonia.</text>
</comment>
<evidence type="ECO:0000313" key="13">
    <source>
        <dbReference type="EMBL" id="KAG7192433.1"/>
    </source>
</evidence>
<sequence>MNNQSDDVAAFIESHSQEYLPRTPPSDNENGCKYLARTSNHQHQCAGTKSVNMTSVGVPSYMDKDVKCTTAIPYTLYYGTFIHTPELGKLEVLNNTLIGVNSEGYIDFIQSDFNEDDDDPIYFFRNTYKNSGSWKHFQFYDLRDTFQFVVPGFVDTHIHASQYPNVGVGLNIQLLDWLTKITFPSENALGENMSMTHQVYSKIIKKTLSCGTTCASYFTTIDQPSTTLFANLLLQYGQRGFVGKVCMDHNPVYPDYEEDIDSCMDGMKTLIDDLERLNPSDEILVKPIVTPRFALSCTDKLLSDLGKLSKERNLNIQTHISENVKEVEQVKQQFPNDKNYALVYDRHQLLTEKTILAHGVYLEQEEIDLIKQRKCSLSHCPASNTFISSGEAPIKKYLYEDDINVSLGTDVSGGFEQSILGVLKQSILVSHHLSMKFEPKDDDKKENVKLSVADGLYMATLGGAKAVGYGQMLGSFAVGKKFDAQLIDLDRGNIDMFSWQHTLPWKDLIAKWVFSGDDRNCIKVWCNGRLVILKN</sequence>
<keyword evidence="14" id="KW-1185">Reference proteome</keyword>
<dbReference type="EC" id="3.5.4.3" evidence="4"/>
<dbReference type="Gene3D" id="3.20.20.140">
    <property type="entry name" value="Metal-dependent hydrolases"/>
    <property type="match status" value="1"/>
</dbReference>
<dbReference type="Gene3D" id="2.30.40.10">
    <property type="entry name" value="Urease, subunit C, domain 1"/>
    <property type="match status" value="1"/>
</dbReference>
<evidence type="ECO:0000256" key="3">
    <source>
        <dbReference type="ARBA" id="ARBA00006745"/>
    </source>
</evidence>
<evidence type="ECO:0000256" key="2">
    <source>
        <dbReference type="ARBA" id="ARBA00004984"/>
    </source>
</evidence>
<dbReference type="GeneID" id="66115208"/>
<evidence type="ECO:0000313" key="14">
    <source>
        <dbReference type="Proteomes" id="UP000790833"/>
    </source>
</evidence>
<dbReference type="SUPFAM" id="SSF51338">
    <property type="entry name" value="Composite domain of metallo-dependent hydrolases"/>
    <property type="match status" value="1"/>
</dbReference>
<dbReference type="GO" id="GO:0005829">
    <property type="term" value="C:cytosol"/>
    <property type="evidence" value="ECO:0007669"/>
    <property type="project" value="TreeGrafter"/>
</dbReference>
<evidence type="ECO:0000256" key="8">
    <source>
        <dbReference type="ARBA" id="ARBA00051148"/>
    </source>
</evidence>
<dbReference type="EMBL" id="JAHMUF010000018">
    <property type="protein sequence ID" value="KAG7192433.1"/>
    <property type="molecule type" value="Genomic_DNA"/>
</dbReference>
<gene>
    <name evidence="13" type="ORF">KQ657_001834</name>
</gene>
<keyword evidence="7" id="KW-0862">Zinc</keyword>
<dbReference type="GO" id="GO:0008892">
    <property type="term" value="F:guanine deaminase activity"/>
    <property type="evidence" value="ECO:0007669"/>
    <property type="project" value="UniProtKB-EC"/>
</dbReference>
<dbReference type="PANTHER" id="PTHR11271:SF6">
    <property type="entry name" value="GUANINE DEAMINASE"/>
    <property type="match status" value="1"/>
</dbReference>
<evidence type="ECO:0000256" key="6">
    <source>
        <dbReference type="ARBA" id="ARBA00022801"/>
    </source>
</evidence>
<organism evidence="13 14">
    <name type="scientific">Scheffersomyces spartinae</name>
    <dbReference type="NCBI Taxonomy" id="45513"/>
    <lineage>
        <taxon>Eukaryota</taxon>
        <taxon>Fungi</taxon>
        <taxon>Dikarya</taxon>
        <taxon>Ascomycota</taxon>
        <taxon>Saccharomycotina</taxon>
        <taxon>Pichiomycetes</taxon>
        <taxon>Debaryomycetaceae</taxon>
        <taxon>Scheffersomyces</taxon>
    </lineage>
</organism>
<comment type="pathway">
    <text evidence="2">Purine metabolism; guanine degradation; xanthine from guanine: step 1/1.</text>
</comment>
<comment type="cofactor">
    <cofactor evidence="1">
        <name>Zn(2+)</name>
        <dbReference type="ChEBI" id="CHEBI:29105"/>
    </cofactor>
</comment>
<evidence type="ECO:0000256" key="1">
    <source>
        <dbReference type="ARBA" id="ARBA00001947"/>
    </source>
</evidence>
<proteinExistence type="inferred from homology"/>
<dbReference type="RefSeq" id="XP_043047983.1">
    <property type="nucleotide sequence ID" value="XM_043192615.1"/>
</dbReference>